<name>A0A431U824_9BACT</name>
<gene>
    <name evidence="9" type="ORF">EJV47_01285</name>
</gene>
<feature type="active site" description="O-(5'-phospho-DNA)-serine intermediate" evidence="6 7">
    <location>
        <position position="11"/>
    </location>
</feature>
<accession>A0A431U824</accession>
<comment type="caution">
    <text evidence="9">The sequence shown here is derived from an EMBL/GenBank/DDBJ whole genome shotgun (WGS) entry which is preliminary data.</text>
</comment>
<evidence type="ECO:0000313" key="10">
    <source>
        <dbReference type="Proteomes" id="UP000282184"/>
    </source>
</evidence>
<keyword evidence="5" id="KW-0233">DNA recombination</keyword>
<evidence type="ECO:0000256" key="1">
    <source>
        <dbReference type="ARBA" id="ARBA00009913"/>
    </source>
</evidence>
<dbReference type="GO" id="GO:0015074">
    <property type="term" value="P:DNA integration"/>
    <property type="evidence" value="ECO:0007669"/>
    <property type="project" value="UniProtKB-KW"/>
</dbReference>
<keyword evidence="4" id="KW-0238">DNA-binding</keyword>
<reference evidence="9 10" key="1">
    <citation type="submission" date="2018-12" db="EMBL/GenBank/DDBJ databases">
        <title>Hymenobacter gummosus sp. nov., isolated from a spring.</title>
        <authorList>
            <person name="Nie L."/>
        </authorList>
    </citation>
    <scope>NUCLEOTIDE SEQUENCE [LARGE SCALE GENOMIC DNA]</scope>
    <source>
        <strain evidence="9 10">KCTC 52166</strain>
    </source>
</reference>
<evidence type="ECO:0000259" key="8">
    <source>
        <dbReference type="PROSITE" id="PS51736"/>
    </source>
</evidence>
<dbReference type="PROSITE" id="PS00397">
    <property type="entry name" value="RECOMBINASES_1"/>
    <property type="match status" value="1"/>
</dbReference>
<evidence type="ECO:0000256" key="7">
    <source>
        <dbReference type="PROSITE-ProRule" id="PRU10137"/>
    </source>
</evidence>
<dbReference type="FunFam" id="3.40.50.1390:FF:000001">
    <property type="entry name" value="DNA recombinase"/>
    <property type="match status" value="1"/>
</dbReference>
<dbReference type="CDD" id="cd03768">
    <property type="entry name" value="SR_ResInv"/>
    <property type="match status" value="1"/>
</dbReference>
<dbReference type="Proteomes" id="UP000282184">
    <property type="component" value="Unassembled WGS sequence"/>
</dbReference>
<dbReference type="GO" id="GO:0003677">
    <property type="term" value="F:DNA binding"/>
    <property type="evidence" value="ECO:0007669"/>
    <property type="project" value="UniProtKB-KW"/>
</dbReference>
<dbReference type="EMBL" id="RXOF01000001">
    <property type="protein sequence ID" value="RTQ53403.1"/>
    <property type="molecule type" value="Genomic_DNA"/>
</dbReference>
<dbReference type="AlphaFoldDB" id="A0A431U824"/>
<evidence type="ECO:0000256" key="2">
    <source>
        <dbReference type="ARBA" id="ARBA00022908"/>
    </source>
</evidence>
<dbReference type="InterPro" id="IPR050639">
    <property type="entry name" value="SSR_resolvase"/>
</dbReference>
<sequence>MNKVFGYARVSTVDQNLDTQLDILTKAGCDRIFPDKISGLSVQRPALDEMLSQLREGDTVLVARFFRLGRSRDHVIHLVHSFHERGIHFKALDLSIDTTTPAGKFMLAIFAALAEYDRESILEKTRAGQQPAAAQGKHIGRPAGFDAAKLAKVEKALDKGLSVTETVALTGISLSSVKRYRKHLQALVSH</sequence>
<dbReference type="RefSeq" id="WP_126691330.1">
    <property type="nucleotide sequence ID" value="NZ_RXOF01000001.1"/>
</dbReference>
<dbReference type="GO" id="GO:0000150">
    <property type="term" value="F:DNA strand exchange activity"/>
    <property type="evidence" value="ECO:0007669"/>
    <property type="project" value="UniProtKB-KW"/>
</dbReference>
<dbReference type="InterPro" id="IPR036162">
    <property type="entry name" value="Resolvase-like_N_sf"/>
</dbReference>
<dbReference type="InterPro" id="IPR006118">
    <property type="entry name" value="Recombinase_CS"/>
</dbReference>
<evidence type="ECO:0000256" key="5">
    <source>
        <dbReference type="ARBA" id="ARBA00023172"/>
    </source>
</evidence>
<dbReference type="PANTHER" id="PTHR30461:SF2">
    <property type="entry name" value="SERINE RECOMBINASE PINE-RELATED"/>
    <property type="match status" value="1"/>
</dbReference>
<dbReference type="OrthoDB" id="9797501at2"/>
<comment type="similarity">
    <text evidence="1">Belongs to the site-specific recombinase resolvase family.</text>
</comment>
<dbReference type="PROSITE" id="PS51736">
    <property type="entry name" value="RECOMBINASES_3"/>
    <property type="match status" value="1"/>
</dbReference>
<organism evidence="9 10">
    <name type="scientific">Hymenobacter gummosus</name>
    <dbReference type="NCBI Taxonomy" id="1776032"/>
    <lineage>
        <taxon>Bacteria</taxon>
        <taxon>Pseudomonadati</taxon>
        <taxon>Bacteroidota</taxon>
        <taxon>Cytophagia</taxon>
        <taxon>Cytophagales</taxon>
        <taxon>Hymenobacteraceae</taxon>
        <taxon>Hymenobacter</taxon>
    </lineage>
</organism>
<evidence type="ECO:0000256" key="6">
    <source>
        <dbReference type="PIRSR" id="PIRSR606118-50"/>
    </source>
</evidence>
<evidence type="ECO:0000256" key="4">
    <source>
        <dbReference type="ARBA" id="ARBA00023125"/>
    </source>
</evidence>
<keyword evidence="10" id="KW-1185">Reference proteome</keyword>
<evidence type="ECO:0000256" key="3">
    <source>
        <dbReference type="ARBA" id="ARBA00023100"/>
    </source>
</evidence>
<dbReference type="Gene3D" id="3.40.50.1390">
    <property type="entry name" value="Resolvase, N-terminal catalytic domain"/>
    <property type="match status" value="1"/>
</dbReference>
<feature type="domain" description="Resolvase/invertase-type recombinase catalytic" evidence="8">
    <location>
        <begin position="3"/>
        <end position="136"/>
    </location>
</feature>
<dbReference type="SUPFAM" id="SSF53041">
    <property type="entry name" value="Resolvase-like"/>
    <property type="match status" value="1"/>
</dbReference>
<protein>
    <submittedName>
        <fullName evidence="9">Recombinase family protein</fullName>
    </submittedName>
</protein>
<dbReference type="PANTHER" id="PTHR30461">
    <property type="entry name" value="DNA-INVERTASE FROM LAMBDOID PROPHAGE"/>
    <property type="match status" value="1"/>
</dbReference>
<dbReference type="SMART" id="SM00857">
    <property type="entry name" value="Resolvase"/>
    <property type="match status" value="1"/>
</dbReference>
<proteinExistence type="inferred from homology"/>
<keyword evidence="2" id="KW-0229">DNA integration</keyword>
<dbReference type="InterPro" id="IPR006119">
    <property type="entry name" value="Resolv_N"/>
</dbReference>
<evidence type="ECO:0000313" key="9">
    <source>
        <dbReference type="EMBL" id="RTQ53403.1"/>
    </source>
</evidence>
<keyword evidence="3" id="KW-0230">DNA invertase</keyword>
<dbReference type="Pfam" id="PF00239">
    <property type="entry name" value="Resolvase"/>
    <property type="match status" value="1"/>
</dbReference>